<feature type="region of interest" description="Disordered" evidence="1">
    <location>
        <begin position="892"/>
        <end position="919"/>
    </location>
</feature>
<proteinExistence type="predicted"/>
<evidence type="ECO:0000313" key="3">
    <source>
        <dbReference type="EMBL" id="GFH44567.1"/>
    </source>
</evidence>
<feature type="chain" id="PRO_5042001904" evidence="2">
    <location>
        <begin position="32"/>
        <end position="1018"/>
    </location>
</feature>
<evidence type="ECO:0000256" key="2">
    <source>
        <dbReference type="SAM" id="SignalP"/>
    </source>
</evidence>
<gene>
    <name evidence="3" type="ORF">CTEN210_01041</name>
</gene>
<protein>
    <submittedName>
        <fullName evidence="3">Uncharacterized protein</fullName>
    </submittedName>
</protein>
<sequence>MKSNKPYHNYPHSHFCFVLLVILTTSQVKFANSGQVVCPNPSARTFHDCSTSPYDPVECYHKGSELRCRYDNQCLADLEHGKYPEWHCKKLNSNRCPKKGSTFHCMGWESRYDPVECGKDQCRYDNQCFATTASSEFTAETCVKLCPQSPTYSSACSYQEDPVECGIKTLSVKCIYDNQCFATVASSNFTAETCDKVCPDSSNNSACSIDVVDPVECWKDITGKTYECEYQNQCFANAAGFSTANCWNVCPKSFVQARNVCEDLYDPVKCGKCEYQNQCTATSSFSGFTADTCEKTGCLEKYKQDDDCEDVYDPVICEGSECEFNNQCSATAASYLFTAETCQKVCPESSADIACPTTYDPVKCDTCKKSCKTSNNIFLHDELCEDSVCEDSTSYKFKLDNGNERRCSFITKKDTRKRQEMYCNGETATACCNACKREKCEDKEDFKFKLKNGKSAGCSWFQKVYDPVKCGNKPFQCTYDNQCFATAASTWFTTETCSKLCPDPDPVVGCIKLYDPVTCGENFECEYDNQCIATAASRDFTTRTCKNLNEKPRSGCPKSSHPCTEENIRLNKSKGEHYFCPQSSCIEKYDPVKCGENFECEYDNQCLAKLASEEFTAENCKKLDEPPSNACPPVWSATDDDVTCARYSYDLDPVKCGDLKCEYDNQCYATSASSDFTEETCELLDDSPNKVCPPEKSSYEDIACSKFYYDPVKCGDLECEYDNPCLAKASSYLFTTAKTCKKVCPESPADIACPTTYDPVKCGNLECVYKNQCLATAASPKEFTAETCKQACTIGNNIFLHKPCDEDSVCEDLTSYKFKLDNGNERRCSFISKKHTRKRQDMYCKGETATKCCNACKREKCEDESDFKFKLKNGKSADCSWFEKDNPSTFPSMVPSETPSSFPSSVPTSEPTWLDDEQCKKKDPENDICVKLDGRCKVDCEDDEDFVCVPGLCSYDRNWDKPTKFPKMRELKEKEVDIVDIEISADGNTERKLKAPKTPKAPKSSCACRVPRVRGCEI</sequence>
<keyword evidence="2" id="KW-0732">Signal</keyword>
<accession>A0AAD3GYY8</accession>
<dbReference type="Proteomes" id="UP001054902">
    <property type="component" value="Unassembled WGS sequence"/>
</dbReference>
<dbReference type="AlphaFoldDB" id="A0AAD3GYY8"/>
<keyword evidence="4" id="KW-1185">Reference proteome</keyword>
<evidence type="ECO:0000313" key="4">
    <source>
        <dbReference type="Proteomes" id="UP001054902"/>
    </source>
</evidence>
<reference evidence="3 4" key="1">
    <citation type="journal article" date="2021" name="Sci. Rep.">
        <title>The genome of the diatom Chaetoceros tenuissimus carries an ancient integrated fragment of an extant virus.</title>
        <authorList>
            <person name="Hongo Y."/>
            <person name="Kimura K."/>
            <person name="Takaki Y."/>
            <person name="Yoshida Y."/>
            <person name="Baba S."/>
            <person name="Kobayashi G."/>
            <person name="Nagasaki K."/>
            <person name="Hano T."/>
            <person name="Tomaru Y."/>
        </authorList>
    </citation>
    <scope>NUCLEOTIDE SEQUENCE [LARGE SCALE GENOMIC DNA]</scope>
    <source>
        <strain evidence="3 4">NIES-3715</strain>
    </source>
</reference>
<feature type="compositionally biased region" description="Low complexity" evidence="1">
    <location>
        <begin position="894"/>
        <end position="912"/>
    </location>
</feature>
<comment type="caution">
    <text evidence="3">The sequence shown here is derived from an EMBL/GenBank/DDBJ whole genome shotgun (WGS) entry which is preliminary data.</text>
</comment>
<name>A0AAD3GYY8_9STRA</name>
<organism evidence="3 4">
    <name type="scientific">Chaetoceros tenuissimus</name>
    <dbReference type="NCBI Taxonomy" id="426638"/>
    <lineage>
        <taxon>Eukaryota</taxon>
        <taxon>Sar</taxon>
        <taxon>Stramenopiles</taxon>
        <taxon>Ochrophyta</taxon>
        <taxon>Bacillariophyta</taxon>
        <taxon>Coscinodiscophyceae</taxon>
        <taxon>Chaetocerotophycidae</taxon>
        <taxon>Chaetocerotales</taxon>
        <taxon>Chaetocerotaceae</taxon>
        <taxon>Chaetoceros</taxon>
    </lineage>
</organism>
<evidence type="ECO:0000256" key="1">
    <source>
        <dbReference type="SAM" id="MobiDB-lite"/>
    </source>
</evidence>
<dbReference type="EMBL" id="BLLK01000020">
    <property type="protein sequence ID" value="GFH44567.1"/>
    <property type="molecule type" value="Genomic_DNA"/>
</dbReference>
<feature type="signal peptide" evidence="2">
    <location>
        <begin position="1"/>
        <end position="31"/>
    </location>
</feature>